<sequence length="808" mass="89204">MGQSAPERAGFPRGSTDKSDLAEASSWQVPQTEAAVSQRPEPQQELRAEHGEAQGSWGAWGSWSACSRTCGRGVQEQGRPCLPVYTPSRYPSRREGVPAQQPGHIISALRPTVPLHRGAGRNLEVLEDCVSVQHAEQLGLKVTLWSHRSDCPPLFHEEVKGSACARQLCDLLPAFKQIALTDERVPHIVPGRYGYGSAPHVAPLRTHAGITRSGPPSTSRARPPDSGPAGARIQPPDLWRPPGEALQPLPGSSCSGEQAHYRVCNSNACPPSSKHIRAVQCSSYNNKPFMGRLYEWEPFNEVQMKLETFLTHSDLTHLKYPGNSQNTSWQCNFCENTNVNTRPQINILSNTRVSRDLTLQSSTGGSRRVPEDQHCELNCRAVGFRFYVHQSERVTDGTPCGQNETSLCVAGTCSGLGCDEYLGSGKVMDRCGVCGGENTTCRLVSGVFKHSLTKIGYHKIVEIPEGATKINVTEMVKSRNYLALRSRSGRSIINGNWAIDRPGKYEGAGTMFTYRRPNEIRSTAGESFLAEGPTNEILDVYMIFQQPNPGIHYEYTIPEKPVDPQPPNHRPEGNAVNGQGGYDNHGNTHQENYTPAGGGRDPPRLPDNQVPAVQPPRRPRDYNWKMAGTTECSASCGTGFRSSSFRCVARLNQRQVSEALCDSSSKPAPQQEACSLQPCPAFWDIGEWSECSTTCGLGMQHRQVLCRQIYANRTLNVHTGRCEHLERPEITSSCQLKICSEWQVRSEWSACSVPCGLGQRSREVRCVSNVGDFVPDEECNMNLRPFDVENCDTGSCAKSWFYTEWGNR</sequence>
<keyword evidence="2" id="KW-1185">Reference proteome</keyword>
<reference evidence="1" key="1">
    <citation type="submission" date="2022-05" db="EMBL/GenBank/DDBJ databases">
        <title>Chromosome-level genome of Chaenocephalus aceratus.</title>
        <authorList>
            <person name="Park H."/>
        </authorList>
    </citation>
    <scope>NUCLEOTIDE SEQUENCE</scope>
    <source>
        <strain evidence="1">KU_202001</strain>
    </source>
</reference>
<proteinExistence type="predicted"/>
<gene>
    <name evidence="1" type="ORF">KUCAC02_001499</name>
</gene>
<name>A0ACB9XSC9_CHAAC</name>
<evidence type="ECO:0000313" key="1">
    <source>
        <dbReference type="EMBL" id="KAI4829834.1"/>
    </source>
</evidence>
<feature type="non-terminal residue" evidence="1">
    <location>
        <position position="808"/>
    </location>
</feature>
<dbReference type="Proteomes" id="UP001057452">
    <property type="component" value="Chromosome 3"/>
</dbReference>
<accession>A0ACB9XSC9</accession>
<protein>
    <submittedName>
        <fullName evidence="1">Uncharacterized protein</fullName>
    </submittedName>
</protein>
<dbReference type="EMBL" id="CM043787">
    <property type="protein sequence ID" value="KAI4829834.1"/>
    <property type="molecule type" value="Genomic_DNA"/>
</dbReference>
<evidence type="ECO:0000313" key="2">
    <source>
        <dbReference type="Proteomes" id="UP001057452"/>
    </source>
</evidence>
<comment type="caution">
    <text evidence="1">The sequence shown here is derived from an EMBL/GenBank/DDBJ whole genome shotgun (WGS) entry which is preliminary data.</text>
</comment>
<organism evidence="1 2">
    <name type="scientific">Chaenocephalus aceratus</name>
    <name type="common">Blackfin icefish</name>
    <name type="synonym">Chaenichthys aceratus</name>
    <dbReference type="NCBI Taxonomy" id="36190"/>
    <lineage>
        <taxon>Eukaryota</taxon>
        <taxon>Metazoa</taxon>
        <taxon>Chordata</taxon>
        <taxon>Craniata</taxon>
        <taxon>Vertebrata</taxon>
        <taxon>Euteleostomi</taxon>
        <taxon>Actinopterygii</taxon>
        <taxon>Neopterygii</taxon>
        <taxon>Teleostei</taxon>
        <taxon>Neoteleostei</taxon>
        <taxon>Acanthomorphata</taxon>
        <taxon>Eupercaria</taxon>
        <taxon>Perciformes</taxon>
        <taxon>Notothenioidei</taxon>
        <taxon>Channichthyidae</taxon>
        <taxon>Chaenocephalus</taxon>
    </lineage>
</organism>